<dbReference type="eggNOG" id="COG0791">
    <property type="taxonomic scope" value="Bacteria"/>
</dbReference>
<evidence type="ECO:0000259" key="3">
    <source>
        <dbReference type="Pfam" id="PF05382"/>
    </source>
</evidence>
<protein>
    <recommendedName>
        <fullName evidence="3">Bacteriophage lysin domain-containing protein</fullName>
    </recommendedName>
</protein>
<dbReference type="InterPro" id="IPR008044">
    <property type="entry name" value="Phage_lysin"/>
</dbReference>
<feature type="domain" description="Bacteriophage lysin" evidence="3">
    <location>
        <begin position="474"/>
        <end position="618"/>
    </location>
</feature>
<gene>
    <name evidence="4" type="ORF">HMPREF1630_00900</name>
</gene>
<name>A0A095X686_9FIRM</name>
<feature type="chain" id="PRO_5039551822" description="Bacteriophage lysin domain-containing protein" evidence="2">
    <location>
        <begin position="24"/>
        <end position="626"/>
    </location>
</feature>
<accession>A0A095X686</accession>
<evidence type="ECO:0000256" key="1">
    <source>
        <dbReference type="SAM" id="Coils"/>
    </source>
</evidence>
<evidence type="ECO:0000313" key="4">
    <source>
        <dbReference type="EMBL" id="KGF05318.1"/>
    </source>
</evidence>
<feature type="coiled-coil region" evidence="1">
    <location>
        <begin position="131"/>
        <end position="158"/>
    </location>
</feature>
<evidence type="ECO:0000256" key="2">
    <source>
        <dbReference type="SAM" id="SignalP"/>
    </source>
</evidence>
<dbReference type="RefSeq" id="WP_037326168.1">
    <property type="nucleotide sequence ID" value="NZ_JRMW01000016.1"/>
</dbReference>
<organism evidence="4 5">
    <name type="scientific">Anaerococcus lactolyticus S7-1-13</name>
    <dbReference type="NCBI Taxonomy" id="1284686"/>
    <lineage>
        <taxon>Bacteria</taxon>
        <taxon>Bacillati</taxon>
        <taxon>Bacillota</taxon>
        <taxon>Tissierellia</taxon>
        <taxon>Tissierellales</taxon>
        <taxon>Peptoniphilaceae</taxon>
        <taxon>Anaerococcus</taxon>
    </lineage>
</organism>
<dbReference type="EMBL" id="JRMW01000016">
    <property type="protein sequence ID" value="KGF05318.1"/>
    <property type="molecule type" value="Genomic_DNA"/>
</dbReference>
<sequence length="626" mass="70055">MKKINKTVLLASTLFITSAINLADNAYANEDVFVKESVDKISEDNEGLVDKTQEIESKSYNNLDFNEVKPSADSTFSSLEKTDKDATKALDEAKDKSKDGQVDPKAIPTVETGTPAEKRIPGIIYYDNRDLDEALKEEKSLSSEVKDLHSEQSEIEEENYYTGSAGGYFVKKNNRINYYINNKLVRNANVKVNGRIYRADKFGTITNPRNKWLNIGKDIYYNNKNGNILKGINQIGKFKFCFSQDGILERNKKVLTKDSYYEVDKTGRMKTVANKWVNVNNDIYRVLGNGKVAKGVTRIGNNDFMFDNDGKLQTNKKMIVSNKYYEVNASGIVTNPKSKWFALDGQTYWVKEDGTVAKGAVEVNGNTYVFNYNTGAMIAGRPSITNGQYYITDEKGISQIIKDSWVTFEGKTFHTNESGYIQKGLWEINGNLYCFDNGGLILNSTYTQNGIIYKTDEKGIARIAGYTVVGDKDIDCVMQWMFDAKNKRMTYNMGRGRVTEKSADCSSAVFRSLIYGGFLKSDAYVGNTETLFSMGDKGEVMYEIGPDEIDYGDIFVAGVPGKSLGEGGHTGFILNKNEDTIIHMNYSGNGVSITPRVGNMGDKSGRPVKYFRLVGGKSDRRFVDKK</sequence>
<feature type="signal peptide" evidence="2">
    <location>
        <begin position="1"/>
        <end position="23"/>
    </location>
</feature>
<dbReference type="OrthoDB" id="9800780at2"/>
<dbReference type="Proteomes" id="UP000029579">
    <property type="component" value="Unassembled WGS sequence"/>
</dbReference>
<dbReference type="Pfam" id="PF05382">
    <property type="entry name" value="Amidase_5"/>
    <property type="match status" value="1"/>
</dbReference>
<dbReference type="AlphaFoldDB" id="A0A095X686"/>
<dbReference type="eggNOG" id="COG5263">
    <property type="taxonomic scope" value="Bacteria"/>
</dbReference>
<keyword evidence="1" id="KW-0175">Coiled coil</keyword>
<comment type="caution">
    <text evidence="4">The sequence shown here is derived from an EMBL/GenBank/DDBJ whole genome shotgun (WGS) entry which is preliminary data.</text>
</comment>
<proteinExistence type="predicted"/>
<reference evidence="4 5" key="1">
    <citation type="submission" date="2014-07" db="EMBL/GenBank/DDBJ databases">
        <authorList>
            <person name="McCorrison J."/>
            <person name="Sanka R."/>
            <person name="Torralba M."/>
            <person name="Gillis M."/>
            <person name="Haft D.H."/>
            <person name="Methe B."/>
            <person name="Sutton G."/>
            <person name="Nelson K.E."/>
        </authorList>
    </citation>
    <scope>NUCLEOTIDE SEQUENCE [LARGE SCALE GENOMIC DNA]</scope>
    <source>
        <strain evidence="4 5">S7-1-13</strain>
    </source>
</reference>
<evidence type="ECO:0000313" key="5">
    <source>
        <dbReference type="Proteomes" id="UP000029579"/>
    </source>
</evidence>
<dbReference type="SUPFAM" id="SSF69360">
    <property type="entry name" value="Cell wall binding repeat"/>
    <property type="match status" value="2"/>
</dbReference>
<dbReference type="Gene3D" id="2.10.270.10">
    <property type="entry name" value="Cholin Binding"/>
    <property type="match status" value="4"/>
</dbReference>
<keyword evidence="2" id="KW-0732">Signal</keyword>